<proteinExistence type="predicted"/>
<name>A0A3B0XGA6_9ZZZZ</name>
<evidence type="ECO:0000313" key="1">
    <source>
        <dbReference type="EMBL" id="VAW67345.1"/>
    </source>
</evidence>
<dbReference type="EMBL" id="UOFH01000381">
    <property type="protein sequence ID" value="VAW67345.1"/>
    <property type="molecule type" value="Genomic_DNA"/>
</dbReference>
<protein>
    <submittedName>
        <fullName evidence="1">Uncharacterized protein</fullName>
    </submittedName>
</protein>
<gene>
    <name evidence="1" type="ORF">MNBD_GAMMA08-2053</name>
</gene>
<accession>A0A3B0XGA6</accession>
<sequence length="245" mass="27433">MKIKTISLPKILNIPIKPLTMMFFSMLISTQANAGFIYTFEGSIGDNIDAVNSELRDKYSYLGGSNVKFSVLINSNTEVSLSKDDEPYTDYTLSLISSSFDIPIFGDFIDSTGTSDSSIYLDAAAGFDFGYSIRSRLKLDNFYTDINFSKNIDECFIECSISSVYFGNWNIGDQILFSALLDEDPTDAFNKVVFFSDDMRLTNIQAVPVPPSIWLFFTGLIMLSRQALKRKQSPQNVNHPPALQI</sequence>
<reference evidence="1" key="1">
    <citation type="submission" date="2018-06" db="EMBL/GenBank/DDBJ databases">
        <authorList>
            <person name="Zhirakovskaya E."/>
        </authorList>
    </citation>
    <scope>NUCLEOTIDE SEQUENCE</scope>
</reference>
<organism evidence="1">
    <name type="scientific">hydrothermal vent metagenome</name>
    <dbReference type="NCBI Taxonomy" id="652676"/>
    <lineage>
        <taxon>unclassified sequences</taxon>
        <taxon>metagenomes</taxon>
        <taxon>ecological metagenomes</taxon>
    </lineage>
</organism>
<dbReference type="AlphaFoldDB" id="A0A3B0XGA6"/>